<dbReference type="InterPro" id="IPR029063">
    <property type="entry name" value="SAM-dependent_MTases_sf"/>
</dbReference>
<proteinExistence type="predicted"/>
<dbReference type="SUPFAM" id="SSF53335">
    <property type="entry name" value="S-adenosyl-L-methionine-dependent methyltransferases"/>
    <property type="match status" value="1"/>
</dbReference>
<protein>
    <recommendedName>
        <fullName evidence="3">Methyltransferase domain-containing protein</fullName>
    </recommendedName>
</protein>
<name>A0ABN2RH81_9ACTN</name>
<keyword evidence="2" id="KW-1185">Reference proteome</keyword>
<comment type="caution">
    <text evidence="1">The sequence shown here is derived from an EMBL/GenBank/DDBJ whole genome shotgun (WGS) entry which is preliminary data.</text>
</comment>
<organism evidence="1 2">
    <name type="scientific">Nocardioides panacihumi</name>
    <dbReference type="NCBI Taxonomy" id="400774"/>
    <lineage>
        <taxon>Bacteria</taxon>
        <taxon>Bacillati</taxon>
        <taxon>Actinomycetota</taxon>
        <taxon>Actinomycetes</taxon>
        <taxon>Propionibacteriales</taxon>
        <taxon>Nocardioidaceae</taxon>
        <taxon>Nocardioides</taxon>
    </lineage>
</organism>
<evidence type="ECO:0000313" key="2">
    <source>
        <dbReference type="Proteomes" id="UP001500571"/>
    </source>
</evidence>
<dbReference type="Gene3D" id="3.40.50.150">
    <property type="entry name" value="Vaccinia Virus protein VP39"/>
    <property type="match status" value="1"/>
</dbReference>
<evidence type="ECO:0000313" key="1">
    <source>
        <dbReference type="EMBL" id="GAA1969089.1"/>
    </source>
</evidence>
<reference evidence="1 2" key="1">
    <citation type="journal article" date="2019" name="Int. J. Syst. Evol. Microbiol.">
        <title>The Global Catalogue of Microorganisms (GCM) 10K type strain sequencing project: providing services to taxonomists for standard genome sequencing and annotation.</title>
        <authorList>
            <consortium name="The Broad Institute Genomics Platform"/>
            <consortium name="The Broad Institute Genome Sequencing Center for Infectious Disease"/>
            <person name="Wu L."/>
            <person name="Ma J."/>
        </authorList>
    </citation>
    <scope>NUCLEOTIDE SEQUENCE [LARGE SCALE GENOMIC DNA]</scope>
    <source>
        <strain evidence="1 2">JCM 15309</strain>
    </source>
</reference>
<accession>A0ABN2RH81</accession>
<dbReference type="Proteomes" id="UP001500571">
    <property type="component" value="Unassembled WGS sequence"/>
</dbReference>
<dbReference type="CDD" id="cd02440">
    <property type="entry name" value="AdoMet_MTases"/>
    <property type="match status" value="1"/>
</dbReference>
<gene>
    <name evidence="1" type="ORF">GCM10009798_32120</name>
</gene>
<sequence>MTSTEITAEITAEGIWLAEPPSEPVMVHFDGRYLWSFTPARDGQPRADGSFVPWPGNLVRFLDGVVRIRLQDVDGEHVWWDAEHQFGTSTERVAVVDKEGVPLSVDKVGHLGRSFLETPEEVKQELLQATLEVLTVLREQCDADAYLCYGALLGAVRNGKMIGHDSDVDVCYYSHRTTPVDIILESYRIERIVRAQGWTVTRMSGADIKVVRKLSNGAKCHIDIFGAFTIGGTFYQLGNRSGDFDAAAHLLPLGTVMLEGVEFPAPKHPEAMLSFVYGPHWRVPDPSFVHRDNPFGVIRLNGWLRGFRDDLPLWNDVYDQRAGQVQREPSDFARWVGEQLAPGDKVADLGAGTGRDTRWFAEQGHDVRAVDFSRRSFARTRRIDGVRSDQTMFNELRRVLILGTRLARDPHHLYARELLGCLDEAARANLFKLGSMSLRRGGSMFLEFSATLAGALPPDPGHLVARLDPDRVAAEVAASGGRIDYRETAEGVDMFDAPDPAVCRMRITWPHPKENH</sequence>
<dbReference type="RefSeq" id="WP_344046503.1">
    <property type="nucleotide sequence ID" value="NZ_BAAAPB010000004.1"/>
</dbReference>
<dbReference type="EMBL" id="BAAAPB010000004">
    <property type="protein sequence ID" value="GAA1969089.1"/>
    <property type="molecule type" value="Genomic_DNA"/>
</dbReference>
<dbReference type="PANTHER" id="PTHR13627:SF31">
    <property type="entry name" value="RIBITOL 5-PHOSPHATE TRANSFERASE FKRP"/>
    <property type="match status" value="1"/>
</dbReference>
<evidence type="ECO:0008006" key="3">
    <source>
        <dbReference type="Google" id="ProtNLM"/>
    </source>
</evidence>
<dbReference type="PANTHER" id="PTHR13627">
    <property type="entry name" value="FUKUTIN RELATED PROTEIN"/>
    <property type="match status" value="1"/>
</dbReference>
<dbReference type="InterPro" id="IPR052613">
    <property type="entry name" value="LicD_transferase"/>
</dbReference>